<proteinExistence type="predicted"/>
<gene>
    <name evidence="1" type="ORF">RUMHYD_00607</name>
</gene>
<sequence>MKLLRVDSLEQAREKLLKQITWDIKKTEVIPIEEAAGRVAFS</sequence>
<protein>
    <submittedName>
        <fullName evidence="1">Uncharacterized protein</fullName>
    </submittedName>
</protein>
<name>C0CIE3_BLAHS</name>
<keyword evidence="2" id="KW-1185">Reference proteome</keyword>
<reference evidence="1 2" key="1">
    <citation type="submission" date="2009-01" db="EMBL/GenBank/DDBJ databases">
        <authorList>
            <person name="Fulton L."/>
            <person name="Clifton S."/>
            <person name="Fulton B."/>
            <person name="Xu J."/>
            <person name="Minx P."/>
            <person name="Pepin K.H."/>
            <person name="Johnson M."/>
            <person name="Bhonagiri V."/>
            <person name="Nash W.E."/>
            <person name="Mardis E.R."/>
            <person name="Wilson R.K."/>
        </authorList>
    </citation>
    <scope>NUCLEOTIDE SEQUENCE [LARGE SCALE GENOMIC DNA]</scope>
    <source>
        <strain evidence="2">DSM 10507 / JCM 14656 / S5a33</strain>
    </source>
</reference>
<dbReference type="HOGENOM" id="CLU_3247946_0_0_9"/>
<organism evidence="1 2">
    <name type="scientific">Blautia hydrogenotrophica (strain DSM 10507 / JCM 14656 / S5a33)</name>
    <name type="common">Ruminococcus hydrogenotrophicus</name>
    <dbReference type="NCBI Taxonomy" id="476272"/>
    <lineage>
        <taxon>Bacteria</taxon>
        <taxon>Bacillati</taxon>
        <taxon>Bacillota</taxon>
        <taxon>Clostridia</taxon>
        <taxon>Lachnospirales</taxon>
        <taxon>Lachnospiraceae</taxon>
        <taxon>Blautia</taxon>
    </lineage>
</organism>
<evidence type="ECO:0000313" key="1">
    <source>
        <dbReference type="EMBL" id="EEG50441.1"/>
    </source>
</evidence>
<accession>C0CIE3</accession>
<dbReference type="PATRIC" id="fig|476272.21.peg.3614"/>
<reference evidence="1 2" key="2">
    <citation type="submission" date="2009-02" db="EMBL/GenBank/DDBJ databases">
        <title>Draft genome sequence of Blautia hydrogenotrophica DSM 10507 (Ruminococcus hydrogenotrophicus DSM 10507).</title>
        <authorList>
            <person name="Sudarsanam P."/>
            <person name="Ley R."/>
            <person name="Guruge J."/>
            <person name="Turnbaugh P.J."/>
            <person name="Mahowald M."/>
            <person name="Liep D."/>
            <person name="Gordon J."/>
        </authorList>
    </citation>
    <scope>NUCLEOTIDE SEQUENCE [LARGE SCALE GENOMIC DNA]</scope>
    <source>
        <strain evidence="2">DSM 10507 / JCM 14656 / S5a33</strain>
    </source>
</reference>
<dbReference type="RefSeq" id="WP_005945957.1">
    <property type="nucleotide sequence ID" value="NZ_GG657679.1"/>
</dbReference>
<dbReference type="EMBL" id="ACBZ01000023">
    <property type="protein sequence ID" value="EEG50441.1"/>
    <property type="molecule type" value="Genomic_DNA"/>
</dbReference>
<comment type="caution">
    <text evidence="1">The sequence shown here is derived from an EMBL/GenBank/DDBJ whole genome shotgun (WGS) entry which is preliminary data.</text>
</comment>
<dbReference type="AlphaFoldDB" id="C0CIE3"/>
<dbReference type="Proteomes" id="UP000003100">
    <property type="component" value="Unassembled WGS sequence"/>
</dbReference>
<evidence type="ECO:0000313" key="2">
    <source>
        <dbReference type="Proteomes" id="UP000003100"/>
    </source>
</evidence>